<feature type="transmembrane region" description="Helical" evidence="2">
    <location>
        <begin position="208"/>
        <end position="231"/>
    </location>
</feature>
<accession>A0A7S3Q528</accession>
<keyword evidence="2" id="KW-1133">Transmembrane helix</keyword>
<dbReference type="GO" id="GO:0031267">
    <property type="term" value="F:small GTPase binding"/>
    <property type="evidence" value="ECO:0007669"/>
    <property type="project" value="InterPro"/>
</dbReference>
<dbReference type="EMBL" id="HBIO01014326">
    <property type="protein sequence ID" value="CAE0466231.1"/>
    <property type="molecule type" value="Transcribed_RNA"/>
</dbReference>
<feature type="transmembrane region" description="Helical" evidence="2">
    <location>
        <begin position="238"/>
        <end position="261"/>
    </location>
</feature>
<feature type="transmembrane region" description="Helical" evidence="2">
    <location>
        <begin position="120"/>
        <end position="138"/>
    </location>
</feature>
<feature type="transmembrane region" description="Helical" evidence="2">
    <location>
        <begin position="159"/>
        <end position="181"/>
    </location>
</feature>
<evidence type="ECO:0008006" key="4">
    <source>
        <dbReference type="Google" id="ProtNLM"/>
    </source>
</evidence>
<organism evidence="3">
    <name type="scientific">Chaetoceros debilis</name>
    <dbReference type="NCBI Taxonomy" id="122233"/>
    <lineage>
        <taxon>Eukaryota</taxon>
        <taxon>Sar</taxon>
        <taxon>Stramenopiles</taxon>
        <taxon>Ochrophyta</taxon>
        <taxon>Bacillariophyta</taxon>
        <taxon>Coscinodiscophyceae</taxon>
        <taxon>Chaetocerotophycidae</taxon>
        <taxon>Chaetocerotales</taxon>
        <taxon>Chaetocerotaceae</taxon>
        <taxon>Chaetoceros</taxon>
    </lineage>
</organism>
<reference evidence="3" key="1">
    <citation type="submission" date="2021-01" db="EMBL/GenBank/DDBJ databases">
        <authorList>
            <person name="Corre E."/>
            <person name="Pelletier E."/>
            <person name="Niang G."/>
            <person name="Scheremetjew M."/>
            <person name="Finn R."/>
            <person name="Kale V."/>
            <person name="Holt S."/>
            <person name="Cochrane G."/>
            <person name="Meng A."/>
            <person name="Brown T."/>
            <person name="Cohen L."/>
        </authorList>
    </citation>
    <scope>NUCLEOTIDE SEQUENCE</scope>
    <source>
        <strain evidence="3">MM31A-1</strain>
    </source>
</reference>
<dbReference type="InterPro" id="IPR039765">
    <property type="entry name" value="Yip5/YIPF1/YIPF2"/>
</dbReference>
<dbReference type="AlphaFoldDB" id="A0A7S3Q528"/>
<dbReference type="PROSITE" id="PS00018">
    <property type="entry name" value="EF_HAND_1"/>
    <property type="match status" value="1"/>
</dbReference>
<proteinExistence type="predicted"/>
<feature type="region of interest" description="Disordered" evidence="1">
    <location>
        <begin position="298"/>
        <end position="321"/>
    </location>
</feature>
<gene>
    <name evidence="3" type="ORF">CDEB00056_LOCUS11083</name>
</gene>
<sequence>MNTSNQKKMQEMGQFEIGEDDTKTDIFVGTGPLDSEPNGNNNISLQSRNSNINSGQQNTPPPTTWYGRIFACFQTASLQEFFDVDTVDIKLRIISSVRHCNNPDIFRESILYREGTRPDLYGPVWVFMTLVLFLAATSNTSKYLHTDAIEEFEYDISHLVHAFTVLLFYTFGLPFLIYMMLQCVGVSGVPSASVNSNDNVNPIPPLSLIDYVCIYGYSLVPYLPMTVLCLVPSVMLEWMFLLTATGMSLLLVLRNLVGPIMRQNSQWLGPVTMFLISCHFIFCLVLKFTFYHRKFLSGGSSKESPHDTDDGNFLTDDEYLE</sequence>
<dbReference type="PANTHER" id="PTHR12822">
    <property type="entry name" value="PROTEIN YIPF"/>
    <property type="match status" value="1"/>
</dbReference>
<dbReference type="PANTHER" id="PTHR12822:SF2">
    <property type="entry name" value="PROTEIN YIPF"/>
    <property type="match status" value="1"/>
</dbReference>
<keyword evidence="2" id="KW-0812">Transmembrane</keyword>
<evidence type="ECO:0000256" key="2">
    <source>
        <dbReference type="SAM" id="Phobius"/>
    </source>
</evidence>
<dbReference type="GO" id="GO:0016192">
    <property type="term" value="P:vesicle-mediated transport"/>
    <property type="evidence" value="ECO:0007669"/>
    <property type="project" value="InterPro"/>
</dbReference>
<feature type="region of interest" description="Disordered" evidence="1">
    <location>
        <begin position="32"/>
        <end position="59"/>
    </location>
</feature>
<feature type="transmembrane region" description="Helical" evidence="2">
    <location>
        <begin position="267"/>
        <end position="286"/>
    </location>
</feature>
<name>A0A7S3Q528_9STRA</name>
<protein>
    <recommendedName>
        <fullName evidence="4">Protein YIPF</fullName>
    </recommendedName>
</protein>
<dbReference type="GO" id="GO:0005794">
    <property type="term" value="C:Golgi apparatus"/>
    <property type="evidence" value="ECO:0007669"/>
    <property type="project" value="InterPro"/>
</dbReference>
<feature type="compositionally biased region" description="Polar residues" evidence="1">
    <location>
        <begin position="37"/>
        <end position="58"/>
    </location>
</feature>
<evidence type="ECO:0000256" key="1">
    <source>
        <dbReference type="SAM" id="MobiDB-lite"/>
    </source>
</evidence>
<dbReference type="InterPro" id="IPR018247">
    <property type="entry name" value="EF_Hand_1_Ca_BS"/>
</dbReference>
<keyword evidence="2" id="KW-0472">Membrane</keyword>
<evidence type="ECO:0000313" key="3">
    <source>
        <dbReference type="EMBL" id="CAE0466231.1"/>
    </source>
</evidence>